<name>A0AAQ1NYD5_LEPIR</name>
<gene>
    <name evidence="2" type="ORF">LMANV2_320074</name>
</gene>
<accession>A0AAQ1NYD5</accession>
<dbReference type="EMBL" id="OEJX01000026">
    <property type="protein sequence ID" value="SOR61632.1"/>
    <property type="molecule type" value="Genomic_DNA"/>
</dbReference>
<protein>
    <submittedName>
        <fullName evidence="2">Uncharacterized protein</fullName>
    </submittedName>
</protein>
<reference evidence="2 3" key="1">
    <citation type="submission" date="2017-11" db="EMBL/GenBank/DDBJ databases">
        <authorList>
            <person name="Lechat P."/>
        </authorList>
    </citation>
    <scope>NUCLEOTIDE SEQUENCE [LARGE SCALE GENOMIC DNA]</scope>
    <source>
        <strain evidence="2">L495</strain>
    </source>
</reference>
<evidence type="ECO:0000313" key="2">
    <source>
        <dbReference type="EMBL" id="SOR61632.1"/>
    </source>
</evidence>
<evidence type="ECO:0000256" key="1">
    <source>
        <dbReference type="SAM" id="Phobius"/>
    </source>
</evidence>
<feature type="transmembrane region" description="Helical" evidence="1">
    <location>
        <begin position="12"/>
        <end position="32"/>
    </location>
</feature>
<proteinExistence type="predicted"/>
<dbReference type="AlphaFoldDB" id="A0AAQ1NYD5"/>
<keyword evidence="1" id="KW-0812">Transmembrane</keyword>
<evidence type="ECO:0000313" key="3">
    <source>
        <dbReference type="Proteomes" id="UP000234460"/>
    </source>
</evidence>
<comment type="caution">
    <text evidence="2">The sequence shown here is derived from an EMBL/GenBank/DDBJ whole genome shotgun (WGS) entry which is preliminary data.</text>
</comment>
<dbReference type="Proteomes" id="UP000234460">
    <property type="component" value="Chromosome LMANV2"/>
</dbReference>
<keyword evidence="1" id="KW-1133">Transmembrane helix</keyword>
<keyword evidence="1" id="KW-0472">Membrane</keyword>
<sequence length="244" mass="28736">MQSSSKHWSDFIPSISGFLSVIILCGTTIITINQYQIGVREKEREYTRSTLNEIFLIGQKKDFVLSKAIYTIRDVETILSDEDQYFLGLQIYTMFLNDYKISSKKHADFLDFSLIESRSFQRYLKANDYQMLLFGQFIGENIMDIYQSAKDENLENYGGMLIERKDRRQIEQRKLVKEYFPRAEILDSLIGSSCFLFNMMKGTEHYVSLGNLYSFYFDGFNIKGEKIFEFAHGEVQRCGFYKRK</sequence>
<organism evidence="2 3">
    <name type="scientific">Leptospira interrogans serovar Manilae</name>
    <dbReference type="NCBI Taxonomy" id="214675"/>
    <lineage>
        <taxon>Bacteria</taxon>
        <taxon>Pseudomonadati</taxon>
        <taxon>Spirochaetota</taxon>
        <taxon>Spirochaetia</taxon>
        <taxon>Leptospirales</taxon>
        <taxon>Leptospiraceae</taxon>
        <taxon>Leptospira</taxon>
    </lineage>
</organism>
<dbReference type="RefSeq" id="WP_001191971.1">
    <property type="nucleotide sequence ID" value="NZ_CP011931.1"/>
</dbReference>